<evidence type="ECO:0000256" key="2">
    <source>
        <dbReference type="SAM" id="Phobius"/>
    </source>
</evidence>
<feature type="region of interest" description="Disordered" evidence="1">
    <location>
        <begin position="150"/>
        <end position="179"/>
    </location>
</feature>
<dbReference type="EMBL" id="AOIL01000001">
    <property type="protein sequence ID" value="ELY96796.1"/>
    <property type="molecule type" value="Genomic_DNA"/>
</dbReference>
<keyword evidence="2" id="KW-1133">Transmembrane helix</keyword>
<gene>
    <name evidence="3" type="ORF">C484_00140</name>
</gene>
<proteinExistence type="predicted"/>
<reference evidence="3 4" key="1">
    <citation type="journal article" date="2014" name="PLoS Genet.">
        <title>Phylogenetically driven sequencing of extremely halophilic archaea reveals strategies for static and dynamic osmo-response.</title>
        <authorList>
            <person name="Becker E.A."/>
            <person name="Seitzer P.M."/>
            <person name="Tritt A."/>
            <person name="Larsen D."/>
            <person name="Krusor M."/>
            <person name="Yao A.I."/>
            <person name="Wu D."/>
            <person name="Madern D."/>
            <person name="Eisen J.A."/>
            <person name="Darling A.E."/>
            <person name="Facciotti M.T."/>
        </authorList>
    </citation>
    <scope>NUCLEOTIDE SEQUENCE [LARGE SCALE GENOMIC DNA]</scope>
    <source>
        <strain evidence="3 4">DSM 12281</strain>
    </source>
</reference>
<feature type="transmembrane region" description="Helical" evidence="2">
    <location>
        <begin position="90"/>
        <end position="110"/>
    </location>
</feature>
<feature type="compositionally biased region" description="Basic and acidic residues" evidence="1">
    <location>
        <begin position="150"/>
        <end position="166"/>
    </location>
</feature>
<dbReference type="InterPro" id="IPR007404">
    <property type="entry name" value="YdjM-like"/>
</dbReference>
<organism evidence="3 4">
    <name type="scientific">Natrialba taiwanensis DSM 12281</name>
    <dbReference type="NCBI Taxonomy" id="1230458"/>
    <lineage>
        <taxon>Archaea</taxon>
        <taxon>Methanobacteriati</taxon>
        <taxon>Methanobacteriota</taxon>
        <taxon>Stenosarchaea group</taxon>
        <taxon>Halobacteria</taxon>
        <taxon>Halobacteriales</taxon>
        <taxon>Natrialbaceae</taxon>
        <taxon>Natrialba</taxon>
    </lineage>
</organism>
<dbReference type="Pfam" id="PF04307">
    <property type="entry name" value="YdjM"/>
    <property type="match status" value="1"/>
</dbReference>
<accession>M0AEG5</accession>
<evidence type="ECO:0008006" key="5">
    <source>
        <dbReference type="Google" id="ProtNLM"/>
    </source>
</evidence>
<keyword evidence="4" id="KW-1185">Reference proteome</keyword>
<comment type="caution">
    <text evidence="3">The sequence shown here is derived from an EMBL/GenBank/DDBJ whole genome shotgun (WGS) entry which is preliminary data.</text>
</comment>
<keyword evidence="2" id="KW-0472">Membrane</keyword>
<evidence type="ECO:0000313" key="3">
    <source>
        <dbReference type="EMBL" id="ELY96796.1"/>
    </source>
</evidence>
<feature type="transmembrane region" description="Helical" evidence="2">
    <location>
        <begin position="56"/>
        <end position="78"/>
    </location>
</feature>
<dbReference type="OrthoDB" id="118042at2157"/>
<dbReference type="Proteomes" id="UP000011648">
    <property type="component" value="Unassembled WGS sequence"/>
</dbReference>
<name>M0AEG5_9EURY</name>
<dbReference type="PATRIC" id="fig|1230458.4.peg.24"/>
<sequence>MELGRVLFLLSAFATHSFIGYALVRGCTDVDPRLGLVLGLLPDSDFLFPADWGWPFVHRGLTHTPLFAIGLLAGLYLVNRNRSVTLAGGLAIGSHLAIDSLSPMGIRWLFPLKTTWNPSLGLAVHSPTATALLWMAALGLLAFRAIQRPSHDREPATDRKHKHETEQPTPTPDATTELE</sequence>
<keyword evidence="2" id="KW-0812">Transmembrane</keyword>
<protein>
    <recommendedName>
        <fullName evidence="5">Membrane-bound metal-dependent hydrolase</fullName>
    </recommendedName>
</protein>
<dbReference type="RefSeq" id="WP_006823945.1">
    <property type="nucleotide sequence ID" value="NZ_AOIL01000001.1"/>
</dbReference>
<evidence type="ECO:0000313" key="4">
    <source>
        <dbReference type="Proteomes" id="UP000011648"/>
    </source>
</evidence>
<dbReference type="AlphaFoldDB" id="M0AEG5"/>
<feature type="transmembrane region" description="Helical" evidence="2">
    <location>
        <begin position="122"/>
        <end position="143"/>
    </location>
</feature>
<evidence type="ECO:0000256" key="1">
    <source>
        <dbReference type="SAM" id="MobiDB-lite"/>
    </source>
</evidence>